<keyword evidence="1" id="KW-0472">Membrane</keyword>
<dbReference type="EMBL" id="MVHP01000021">
    <property type="protein sequence ID" value="ORA63880.1"/>
    <property type="molecule type" value="Genomic_DNA"/>
</dbReference>
<evidence type="ECO:0000256" key="1">
    <source>
        <dbReference type="SAM" id="Phobius"/>
    </source>
</evidence>
<dbReference type="STRING" id="81858.BST23_17640"/>
<reference evidence="2 3" key="1">
    <citation type="submission" date="2017-02" db="EMBL/GenBank/DDBJ databases">
        <title>The new phylogeny of genus Mycobacterium.</title>
        <authorList>
            <person name="Tortoli E."/>
            <person name="Trovato A."/>
            <person name="Cirillo D.M."/>
        </authorList>
    </citation>
    <scope>NUCLEOTIDE SEQUENCE [LARGE SCALE GENOMIC DNA]</scope>
    <source>
        <strain evidence="2 3">FI-09383</strain>
    </source>
</reference>
<proteinExistence type="predicted"/>
<dbReference type="AlphaFoldDB" id="A0A1X0CWK8"/>
<dbReference type="Proteomes" id="UP000192772">
    <property type="component" value="Unassembled WGS sequence"/>
</dbReference>
<dbReference type="Pfam" id="PF20358">
    <property type="entry name" value="DUF6653"/>
    <property type="match status" value="1"/>
</dbReference>
<dbReference type="InterPro" id="IPR046595">
    <property type="entry name" value="DUF6653"/>
</dbReference>
<comment type="caution">
    <text evidence="2">The sequence shown here is derived from an EMBL/GenBank/DDBJ whole genome shotgun (WGS) entry which is preliminary data.</text>
</comment>
<evidence type="ECO:0000313" key="3">
    <source>
        <dbReference type="Proteomes" id="UP000192772"/>
    </source>
</evidence>
<keyword evidence="1" id="KW-0812">Transmembrane</keyword>
<feature type="transmembrane region" description="Helical" evidence="1">
    <location>
        <begin position="110"/>
        <end position="128"/>
    </location>
</feature>
<accession>A0A1X0CWK8</accession>
<organism evidence="2 3">
    <name type="scientific">Mycolicibacterium elephantis</name>
    <dbReference type="NCBI Taxonomy" id="81858"/>
    <lineage>
        <taxon>Bacteria</taxon>
        <taxon>Bacillati</taxon>
        <taxon>Actinomycetota</taxon>
        <taxon>Actinomycetes</taxon>
        <taxon>Mycobacteriales</taxon>
        <taxon>Mycobacteriaceae</taxon>
        <taxon>Mycolicibacterium</taxon>
    </lineage>
</organism>
<name>A0A1X0CWK8_9MYCO</name>
<sequence length="139" mass="15806">MRRAVFARHANPWSAWSRWATTPLVLVPAWTRSWRHAAPIAVWFAVNPVIFAPPADERAWATRAMLGEELWIVDRPRDAARMVNVAASLAAAAALVAASRRRARPATAGIIAQMVLTLVYWQLMAKYFDRHRHRSARRE</sequence>
<feature type="transmembrane region" description="Helical" evidence="1">
    <location>
        <begin position="79"/>
        <end position="98"/>
    </location>
</feature>
<keyword evidence="1" id="KW-1133">Transmembrane helix</keyword>
<protein>
    <submittedName>
        <fullName evidence="2">Uncharacterized protein</fullName>
    </submittedName>
</protein>
<evidence type="ECO:0000313" key="2">
    <source>
        <dbReference type="EMBL" id="ORA63880.1"/>
    </source>
</evidence>
<gene>
    <name evidence="2" type="ORF">BST23_17640</name>
</gene>
<dbReference type="OrthoDB" id="1442233at2"/>